<dbReference type="Gene3D" id="3.90.1530.30">
    <property type="match status" value="1"/>
</dbReference>
<organism evidence="3 4">
    <name type="scientific">Streptomyces smaragdinus</name>
    <dbReference type="NCBI Taxonomy" id="2585196"/>
    <lineage>
        <taxon>Bacteria</taxon>
        <taxon>Bacillati</taxon>
        <taxon>Actinomycetota</taxon>
        <taxon>Actinomycetes</taxon>
        <taxon>Kitasatosporales</taxon>
        <taxon>Streptomycetaceae</taxon>
        <taxon>Streptomyces</taxon>
    </lineage>
</organism>
<dbReference type="EMBL" id="WEGJ01000029">
    <property type="protein sequence ID" value="MQY15126.1"/>
    <property type="molecule type" value="Genomic_DNA"/>
</dbReference>
<dbReference type="GO" id="GO:0005694">
    <property type="term" value="C:chromosome"/>
    <property type="evidence" value="ECO:0007669"/>
    <property type="project" value="TreeGrafter"/>
</dbReference>
<dbReference type="PANTHER" id="PTHR33375:SF1">
    <property type="entry name" value="CHROMOSOME-PARTITIONING PROTEIN PARB-RELATED"/>
    <property type="match status" value="1"/>
</dbReference>
<comment type="caution">
    <text evidence="3">The sequence shown here is derived from an EMBL/GenBank/DDBJ whole genome shotgun (WGS) entry which is preliminary data.</text>
</comment>
<proteinExistence type="predicted"/>
<accession>A0A7K0CNQ8</accession>
<dbReference type="GO" id="GO:0045881">
    <property type="term" value="P:positive regulation of sporulation resulting in formation of a cellular spore"/>
    <property type="evidence" value="ECO:0007669"/>
    <property type="project" value="TreeGrafter"/>
</dbReference>
<feature type="domain" description="ParB-like N-terminal" evidence="2">
    <location>
        <begin position="47"/>
        <end position="154"/>
    </location>
</feature>
<dbReference type="Proteomes" id="UP000466345">
    <property type="component" value="Unassembled WGS sequence"/>
</dbReference>
<dbReference type="SUPFAM" id="SSF110849">
    <property type="entry name" value="ParB/Sulfiredoxin"/>
    <property type="match status" value="1"/>
</dbReference>
<dbReference type="SMART" id="SM00470">
    <property type="entry name" value="ParB"/>
    <property type="match status" value="1"/>
</dbReference>
<dbReference type="Pfam" id="PF02195">
    <property type="entry name" value="ParB_N"/>
    <property type="match status" value="1"/>
</dbReference>
<evidence type="ECO:0000313" key="4">
    <source>
        <dbReference type="Proteomes" id="UP000466345"/>
    </source>
</evidence>
<dbReference type="InterPro" id="IPR003115">
    <property type="entry name" value="ParB_N"/>
</dbReference>
<feature type="region of interest" description="Disordered" evidence="1">
    <location>
        <begin position="1"/>
        <end position="38"/>
    </location>
</feature>
<evidence type="ECO:0000259" key="2">
    <source>
        <dbReference type="SMART" id="SM00470"/>
    </source>
</evidence>
<protein>
    <recommendedName>
        <fullName evidence="2">ParB-like N-terminal domain-containing protein</fullName>
    </recommendedName>
</protein>
<evidence type="ECO:0000313" key="3">
    <source>
        <dbReference type="EMBL" id="MQY15126.1"/>
    </source>
</evidence>
<keyword evidence="4" id="KW-1185">Reference proteome</keyword>
<dbReference type="AlphaFoldDB" id="A0A7K0CNQ8"/>
<dbReference type="GO" id="GO:0007059">
    <property type="term" value="P:chromosome segregation"/>
    <property type="evidence" value="ECO:0007669"/>
    <property type="project" value="TreeGrafter"/>
</dbReference>
<dbReference type="RefSeq" id="WP_323378514.1">
    <property type="nucleotide sequence ID" value="NZ_WEGJ01000029.1"/>
</dbReference>
<dbReference type="InterPro" id="IPR050336">
    <property type="entry name" value="Chromosome_partition/occlusion"/>
</dbReference>
<evidence type="ECO:0000256" key="1">
    <source>
        <dbReference type="SAM" id="MobiDB-lite"/>
    </source>
</evidence>
<feature type="compositionally biased region" description="Basic and acidic residues" evidence="1">
    <location>
        <begin position="361"/>
        <end position="371"/>
    </location>
</feature>
<dbReference type="InterPro" id="IPR036086">
    <property type="entry name" value="ParB/Sulfiredoxin_sf"/>
</dbReference>
<feature type="region of interest" description="Disordered" evidence="1">
    <location>
        <begin position="350"/>
        <end position="372"/>
    </location>
</feature>
<dbReference type="PANTHER" id="PTHR33375">
    <property type="entry name" value="CHROMOSOME-PARTITIONING PROTEIN PARB-RELATED"/>
    <property type="match status" value="1"/>
</dbReference>
<sequence>MSTTTRKTTTRKTIPVKKTAPKPPAKKTTAPATASAESMAHNVGRLEYLDPATLVIDPFNHRKQRDGADTTRPDADLIASVEAVGVLTPVLVRPQADGTTYGVVWGQRRRNAALIAAEHAAKAGRPVRLLPCLIRDDLAGADDAALVASMIENKHRAAAHVRDDLDALEQLALMDISDHRRAEHGRALGYSTAEVKAANRAAKLTDEDLRNALGREFDLVEAADAADVGDLPDAYERLTRAKERDTAEGTGRGHWAHALQELKDAKAHRERRDAVEAELDAAGITRVRHFRDWSQTTARPLQDLRTELGSPISVEGHRASCSGHAAAVDPDDLSVVHLCASWREKAHRLANPDTGTADPGEAERRAAEADKRRHTIACNKAVRAARTVRQDFIRDDLGKRKDISDAMRVYVLDTITGAGDTFGRYAHKRRTELTAQFLAVPDPNADTGWRRVASPFRKLIQRGAKAKWWRPLLAMVAAAVEHEVMTDHVWRGPNDEAREWLRLLAAEGYTLSEIEQTITAEPAD</sequence>
<feature type="compositionally biased region" description="Low complexity" evidence="1">
    <location>
        <begin position="1"/>
        <end position="18"/>
    </location>
</feature>
<name>A0A7K0CNQ8_9ACTN</name>
<gene>
    <name evidence="3" type="ORF">SRB5_53040</name>
</gene>
<reference evidence="3 4" key="1">
    <citation type="submission" date="2019-10" db="EMBL/GenBank/DDBJ databases">
        <title>Streptomyces smaragdinus sp. nov. and Streptomyces fabii sp. nov., isolated from the gut of fungus growing-termite Macrotermes natalensis.</title>
        <authorList>
            <person name="Schwitalla J."/>
            <person name="Benndorf R."/>
            <person name="Martin K."/>
            <person name="De Beer W."/>
            <person name="Kaster A.-K."/>
            <person name="Vollmers J."/>
            <person name="Poulsen M."/>
            <person name="Beemelmanns C."/>
        </authorList>
    </citation>
    <scope>NUCLEOTIDE SEQUENCE [LARGE SCALE GENOMIC DNA]</scope>
    <source>
        <strain evidence="3 4">RB5</strain>
    </source>
</reference>